<dbReference type="RefSeq" id="WP_231440967.1">
    <property type="nucleotide sequence ID" value="NZ_JAJOMB010000005.1"/>
</dbReference>
<feature type="transmembrane region" description="Helical" evidence="1">
    <location>
        <begin position="12"/>
        <end position="34"/>
    </location>
</feature>
<sequence>MTPRISLRPAGAAAVLITFVAVVLTLLSVSNLALKNGPHLAAGRSAGAQERLAWAVPEEGRHAANNRPGSMASPASHRAAVQTPERRLTAATPGHSAEIHFPGGSPDVPVALATRDWQLLTDLVDLPVDASAQVLKTQVSVSHRGRAPPVVQYGI</sequence>
<keyword evidence="1" id="KW-1133">Transmembrane helix</keyword>
<protein>
    <submittedName>
        <fullName evidence="2">Uncharacterized protein</fullName>
    </submittedName>
</protein>
<accession>A0A9X1ST95</accession>
<evidence type="ECO:0000256" key="1">
    <source>
        <dbReference type="SAM" id="Phobius"/>
    </source>
</evidence>
<gene>
    <name evidence="2" type="ORF">LR394_11880</name>
</gene>
<evidence type="ECO:0000313" key="3">
    <source>
        <dbReference type="Proteomes" id="UP001138997"/>
    </source>
</evidence>
<evidence type="ECO:0000313" key="2">
    <source>
        <dbReference type="EMBL" id="MCD5311604.1"/>
    </source>
</evidence>
<keyword evidence="1" id="KW-0472">Membrane</keyword>
<keyword evidence="1" id="KW-0812">Transmembrane</keyword>
<name>A0A9X1ST95_9ACTN</name>
<keyword evidence="3" id="KW-1185">Reference proteome</keyword>
<proteinExistence type="predicted"/>
<organism evidence="2 3">
    <name type="scientific">Kineosporia babensis</name>
    <dbReference type="NCBI Taxonomy" id="499548"/>
    <lineage>
        <taxon>Bacteria</taxon>
        <taxon>Bacillati</taxon>
        <taxon>Actinomycetota</taxon>
        <taxon>Actinomycetes</taxon>
        <taxon>Kineosporiales</taxon>
        <taxon>Kineosporiaceae</taxon>
        <taxon>Kineosporia</taxon>
    </lineage>
</organism>
<reference evidence="2" key="1">
    <citation type="submission" date="2021-11" db="EMBL/GenBank/DDBJ databases">
        <title>Streptomyces corallinus and Kineosporia corallina sp. nov., two new coral-derived marine actinobacteria.</title>
        <authorList>
            <person name="Buangrab K."/>
            <person name="Sutthacheep M."/>
            <person name="Yeemin T."/>
            <person name="Harunari E."/>
            <person name="Igarashi Y."/>
            <person name="Sripreechasak P."/>
            <person name="Kanchanasin P."/>
            <person name="Tanasupawat S."/>
            <person name="Phongsopitanun W."/>
        </authorList>
    </citation>
    <scope>NUCLEOTIDE SEQUENCE</scope>
    <source>
        <strain evidence="2">JCM 31032</strain>
    </source>
</reference>
<comment type="caution">
    <text evidence="2">The sequence shown here is derived from an EMBL/GenBank/DDBJ whole genome shotgun (WGS) entry which is preliminary data.</text>
</comment>
<dbReference type="AlphaFoldDB" id="A0A9X1ST95"/>
<dbReference type="Proteomes" id="UP001138997">
    <property type="component" value="Unassembled WGS sequence"/>
</dbReference>
<dbReference type="EMBL" id="JAJOMB010000005">
    <property type="protein sequence ID" value="MCD5311604.1"/>
    <property type="molecule type" value="Genomic_DNA"/>
</dbReference>